<keyword evidence="1" id="KW-1133">Transmembrane helix</keyword>
<dbReference type="EMBL" id="JTJZ01000021">
    <property type="protein sequence ID" value="KHS51576.1"/>
    <property type="molecule type" value="Genomic_DNA"/>
</dbReference>
<dbReference type="Pfam" id="PF07332">
    <property type="entry name" value="Phage_holin_3_6"/>
    <property type="match status" value="1"/>
</dbReference>
<keyword evidence="1" id="KW-0472">Membrane</keyword>
<name>A0A0B8ZZ35_BRELN</name>
<keyword evidence="1" id="KW-0812">Transmembrane</keyword>
<gene>
    <name evidence="2" type="ORF">AE0388_0045</name>
</gene>
<feature type="transmembrane region" description="Helical" evidence="1">
    <location>
        <begin position="45"/>
        <end position="68"/>
    </location>
</feature>
<dbReference type="PATRIC" id="fig|1703.6.peg.2636"/>
<organism evidence="2 3">
    <name type="scientific">Brevibacterium linens</name>
    <dbReference type="NCBI Taxonomy" id="1703"/>
    <lineage>
        <taxon>Bacteria</taxon>
        <taxon>Bacillati</taxon>
        <taxon>Actinomycetota</taxon>
        <taxon>Actinomycetes</taxon>
        <taxon>Micrococcales</taxon>
        <taxon>Brevibacteriaceae</taxon>
        <taxon>Brevibacterium</taxon>
    </lineage>
</organism>
<dbReference type="InterPro" id="IPR009937">
    <property type="entry name" value="Phage_holin_3_6"/>
</dbReference>
<dbReference type="RefSeq" id="WP_039211350.1">
    <property type="nucleotide sequence ID" value="NZ_JTJZ01000021.1"/>
</dbReference>
<dbReference type="Proteomes" id="UP000031488">
    <property type="component" value="Unassembled WGS sequence"/>
</dbReference>
<comment type="caution">
    <text evidence="2">The sequence shown here is derived from an EMBL/GenBank/DDBJ whole genome shotgun (WGS) entry which is preliminary data.</text>
</comment>
<proteinExistence type="predicted"/>
<reference evidence="2 3" key="1">
    <citation type="submission" date="2014-11" db="EMBL/GenBank/DDBJ databases">
        <title>Draft Genome Sequence of Brevibacterium linens AE038-8.</title>
        <authorList>
            <person name="Maizel D."/>
            <person name="Utturkar S.M."/>
            <person name="Brown S.D."/>
            <person name="Ferrero M."/>
            <person name="Rosen B.P."/>
        </authorList>
    </citation>
    <scope>NUCLEOTIDE SEQUENCE [LARGE SCALE GENOMIC DNA]</scope>
    <source>
        <strain evidence="2 3">AE038-8</strain>
    </source>
</reference>
<accession>A0A0B8ZZ35</accession>
<evidence type="ECO:0000256" key="1">
    <source>
        <dbReference type="SAM" id="Phobius"/>
    </source>
</evidence>
<dbReference type="AlphaFoldDB" id="A0A0B8ZZ35"/>
<sequence length="135" mass="13978">MAERSISELIKGISDDSKAIAEEEIALAKAEATAGAKNLGIGAGLAIVALFLLFLSSFMVIFAGAAAFHEGLGWPWWGSFLIVFGILAVIAIILVLVALPLFKKGNPVPGTAIGSAKSLVASVKRAVKNPSGPRY</sequence>
<keyword evidence="3" id="KW-1185">Reference proteome</keyword>
<protein>
    <recommendedName>
        <fullName evidence="4">Holin-X, holin superfamily III</fullName>
    </recommendedName>
</protein>
<evidence type="ECO:0000313" key="3">
    <source>
        <dbReference type="Proteomes" id="UP000031488"/>
    </source>
</evidence>
<dbReference type="OrthoDB" id="4808557at2"/>
<feature type="transmembrane region" description="Helical" evidence="1">
    <location>
        <begin position="74"/>
        <end position="99"/>
    </location>
</feature>
<evidence type="ECO:0000313" key="2">
    <source>
        <dbReference type="EMBL" id="KHS51576.1"/>
    </source>
</evidence>
<evidence type="ECO:0008006" key="4">
    <source>
        <dbReference type="Google" id="ProtNLM"/>
    </source>
</evidence>
<dbReference type="STRING" id="1703.BLSMQ_0939"/>